<feature type="domain" description="Zinc-ribbon" evidence="1">
    <location>
        <begin position="4"/>
        <end position="93"/>
    </location>
</feature>
<accession>A0A1H9CQ82</accession>
<dbReference type="EMBL" id="FOGB01000001">
    <property type="protein sequence ID" value="SEQ03314.1"/>
    <property type="molecule type" value="Genomic_DNA"/>
</dbReference>
<dbReference type="Pfam" id="PF15887">
    <property type="entry name" value="Peptidase_Mx"/>
    <property type="match status" value="1"/>
</dbReference>
<sequence>MQIFQCGHCEHVILFESVRCERCQYEVAFEPKLLRFITVCEHNGNLIEVNKPQGLTWKYCKNKQQQACNWLVDSDSASGLCISCELNRYIPNIGTIENLDGWRALQSAKHRLVYSLLKHQLPVDRKQSPQDSGISFDFINTRQVVPKDAHTMTGHAGGKITITMNEANSVQREQARIDMHEQYRTLLGHLRHEVGHYYWDVLIRDNPRWLERYRTAFGDERKNYAQALQRYYDNGPVPDWNQYYVTEYASSHPWEDWAETWSHYLHLTDIMETATALRVSVNPYYAEKNQGLAMTADIDPYGQVDFDAFMSKALAVIFATNCLNRSMGQPDLYPFVLMPRVKEKLRFIHELLKERI</sequence>
<evidence type="ECO:0000313" key="2">
    <source>
        <dbReference type="EMBL" id="SEQ03314.1"/>
    </source>
</evidence>
<dbReference type="InterPro" id="IPR011201">
    <property type="entry name" value="Zinc-ribbon_6_bact"/>
</dbReference>
<dbReference type="STRING" id="355243.SAMN03080615_00103"/>
<evidence type="ECO:0000313" key="3">
    <source>
        <dbReference type="Proteomes" id="UP000198749"/>
    </source>
</evidence>
<dbReference type="Proteomes" id="UP000198749">
    <property type="component" value="Unassembled WGS sequence"/>
</dbReference>
<gene>
    <name evidence="2" type="ORF">SAMN03080615_00103</name>
</gene>
<dbReference type="InterPro" id="IPR031321">
    <property type="entry name" value="UCP012641"/>
</dbReference>
<dbReference type="Pfam" id="PF10005">
    <property type="entry name" value="Zn_ribbon_DZR_6"/>
    <property type="match status" value="1"/>
</dbReference>
<evidence type="ECO:0000259" key="1">
    <source>
        <dbReference type="Pfam" id="PF10005"/>
    </source>
</evidence>
<reference evidence="3" key="1">
    <citation type="submission" date="2016-10" db="EMBL/GenBank/DDBJ databases">
        <authorList>
            <person name="Varghese N."/>
            <person name="Submissions S."/>
        </authorList>
    </citation>
    <scope>NUCLEOTIDE SEQUENCE [LARGE SCALE GENOMIC DNA]</scope>
    <source>
        <strain evidence="3">DSM 18887</strain>
    </source>
</reference>
<keyword evidence="3" id="KW-1185">Reference proteome</keyword>
<dbReference type="RefSeq" id="WP_175483411.1">
    <property type="nucleotide sequence ID" value="NZ_AP025284.1"/>
</dbReference>
<organism evidence="2 3">
    <name type="scientific">Amphritea atlantica</name>
    <dbReference type="NCBI Taxonomy" id="355243"/>
    <lineage>
        <taxon>Bacteria</taxon>
        <taxon>Pseudomonadati</taxon>
        <taxon>Pseudomonadota</taxon>
        <taxon>Gammaproteobacteria</taxon>
        <taxon>Oceanospirillales</taxon>
        <taxon>Oceanospirillaceae</taxon>
        <taxon>Amphritea</taxon>
    </lineage>
</organism>
<dbReference type="AlphaFoldDB" id="A0A1H9CQ82"/>
<name>A0A1H9CQ82_9GAMM</name>
<dbReference type="PIRSF" id="PIRSF012641">
    <property type="entry name" value="UCP012641"/>
    <property type="match status" value="1"/>
</dbReference>
<dbReference type="Gene3D" id="3.40.390.70">
    <property type="match status" value="1"/>
</dbReference>
<protein>
    <recommendedName>
        <fullName evidence="1">Zinc-ribbon domain-containing protein</fullName>
    </recommendedName>
</protein>
<proteinExistence type="predicted"/>